<dbReference type="Proteomes" id="UP000218387">
    <property type="component" value="Chromosome"/>
</dbReference>
<evidence type="ECO:0000259" key="2">
    <source>
        <dbReference type="Pfam" id="PF01930"/>
    </source>
</evidence>
<evidence type="ECO:0000256" key="1">
    <source>
        <dbReference type="ARBA" id="ARBA00022801"/>
    </source>
</evidence>
<organism evidence="3 4">
    <name type="scientific">Eubacterium maltosivorans</name>
    <dbReference type="NCBI Taxonomy" id="2041044"/>
    <lineage>
        <taxon>Bacteria</taxon>
        <taxon>Bacillati</taxon>
        <taxon>Bacillota</taxon>
        <taxon>Clostridia</taxon>
        <taxon>Eubacteriales</taxon>
        <taxon>Eubacteriaceae</taxon>
        <taxon>Eubacterium</taxon>
    </lineage>
</organism>
<dbReference type="InterPro" id="IPR022765">
    <property type="entry name" value="Dna2/Cas4_DUF83"/>
</dbReference>
<accession>A0A4P9C9X2</accession>
<sequence>MKVNGTLVNYYFHCRRQCWLHGNRINLESNSENVKIGKALHEIRAEESESTEIGIENIRLDKITKDYLVEVKKSDADYEAVKWQVLFYLKALKNKGIKRRGKIEFIEKKKAERKIYYEDLTQEREKELEEVVRAIETLLESPFPPGREADKKCRQCAYFDYCVL</sequence>
<dbReference type="AlphaFoldDB" id="A0A4P9C9X2"/>
<name>A0A4P9C9X2_EUBML</name>
<dbReference type="EMBL" id="CP029487">
    <property type="protein sequence ID" value="QCT72397.1"/>
    <property type="molecule type" value="Genomic_DNA"/>
</dbReference>
<dbReference type="Pfam" id="PF01930">
    <property type="entry name" value="Cas_Cas4"/>
    <property type="match status" value="1"/>
</dbReference>
<keyword evidence="1" id="KW-0378">Hydrolase</keyword>
<protein>
    <submittedName>
        <fullName evidence="3">Dna2/Cas4 domain-containing protein</fullName>
    </submittedName>
</protein>
<reference evidence="3 4" key="1">
    <citation type="submission" date="2018-05" db="EMBL/GenBank/DDBJ databases">
        <title>Genome comparison of Eubacterium sp.</title>
        <authorList>
            <person name="Feng Y."/>
            <person name="Sanchez-Andrea I."/>
            <person name="Stams A.J.M."/>
            <person name="De Vos W.M."/>
        </authorList>
    </citation>
    <scope>NUCLEOTIDE SEQUENCE [LARGE SCALE GENOMIC DNA]</scope>
    <source>
        <strain evidence="3 4">YI</strain>
    </source>
</reference>
<feature type="domain" description="DUF83" evidence="2">
    <location>
        <begin position="4"/>
        <end position="163"/>
    </location>
</feature>
<dbReference type="KEGG" id="emt:CPZ25_014005"/>
<keyword evidence="4" id="KW-1185">Reference proteome</keyword>
<dbReference type="GO" id="GO:0016787">
    <property type="term" value="F:hydrolase activity"/>
    <property type="evidence" value="ECO:0007669"/>
    <property type="project" value="UniProtKB-KW"/>
</dbReference>
<proteinExistence type="predicted"/>
<dbReference type="RefSeq" id="WP_096918894.1">
    <property type="nucleotide sequence ID" value="NZ_CP029487.1"/>
</dbReference>
<evidence type="ECO:0000313" key="4">
    <source>
        <dbReference type="Proteomes" id="UP000218387"/>
    </source>
</evidence>
<evidence type="ECO:0000313" key="3">
    <source>
        <dbReference type="EMBL" id="QCT72397.1"/>
    </source>
</evidence>
<dbReference type="PANTHER" id="PTHR37168:SF2">
    <property type="entry name" value="CRISPR-ASSOCIATED EXONUCLEASE CAS4"/>
    <property type="match status" value="1"/>
</dbReference>
<dbReference type="PANTHER" id="PTHR37168">
    <property type="entry name" value="CRISPR-ASSOCIATED EXONUCLEASE CAS4"/>
    <property type="match status" value="1"/>
</dbReference>
<dbReference type="InterPro" id="IPR011604">
    <property type="entry name" value="PDDEXK-like_dom_sf"/>
</dbReference>
<gene>
    <name evidence="3" type="ORF">CPZ25_014005</name>
</gene>
<dbReference type="Gene3D" id="3.90.320.10">
    <property type="match status" value="1"/>
</dbReference>